<protein>
    <submittedName>
        <fullName evidence="1">Uncharacterized protein</fullName>
    </submittedName>
</protein>
<evidence type="ECO:0000313" key="2">
    <source>
        <dbReference type="Proteomes" id="UP000228920"/>
    </source>
</evidence>
<dbReference type="AlphaFoldDB" id="A0A2M7THU6"/>
<proteinExistence type="predicted"/>
<gene>
    <name evidence="1" type="ORF">COY32_04500</name>
</gene>
<comment type="caution">
    <text evidence="1">The sequence shown here is derived from an EMBL/GenBank/DDBJ whole genome shotgun (WGS) entry which is preliminary data.</text>
</comment>
<evidence type="ECO:0000313" key="1">
    <source>
        <dbReference type="EMBL" id="PIZ45902.1"/>
    </source>
</evidence>
<sequence>RDVVSPEPTATPTPEIQELTSTVDTADWIESSYGESRLFSFKYPPDWTETITSGGYYYKPNNDPGYKLYVSDPTLNGETIDGLIDQILAGNYTVLSREKIDYEGHDLVILQTRSADENELITHVFVDETPVTLSSQSSEVLYGVLIFTGSHTNSTVTIDPHIGIVTGIAGTITFDR</sequence>
<organism evidence="1 2">
    <name type="scientific">candidate division WWE3 bacterium CG_4_10_14_0_2_um_filter_41_14</name>
    <dbReference type="NCBI Taxonomy" id="1975072"/>
    <lineage>
        <taxon>Bacteria</taxon>
        <taxon>Katanobacteria</taxon>
    </lineage>
</organism>
<reference evidence="2" key="1">
    <citation type="submission" date="2017-09" db="EMBL/GenBank/DDBJ databases">
        <title>Depth-based differentiation of microbial function through sediment-hosted aquifers and enrichment of novel symbionts in the deep terrestrial subsurface.</title>
        <authorList>
            <person name="Probst A.J."/>
            <person name="Ladd B."/>
            <person name="Jarett J.K."/>
            <person name="Geller-Mcgrath D.E."/>
            <person name="Sieber C.M.K."/>
            <person name="Emerson J.B."/>
            <person name="Anantharaman K."/>
            <person name="Thomas B.C."/>
            <person name="Malmstrom R."/>
            <person name="Stieglmeier M."/>
            <person name="Klingl A."/>
            <person name="Woyke T."/>
            <person name="Ryan C.M."/>
            <person name="Banfield J.F."/>
        </authorList>
    </citation>
    <scope>NUCLEOTIDE SEQUENCE [LARGE SCALE GENOMIC DNA]</scope>
</reference>
<dbReference type="Proteomes" id="UP000228920">
    <property type="component" value="Unassembled WGS sequence"/>
</dbReference>
<name>A0A2M7THU6_UNCKA</name>
<dbReference type="EMBL" id="PFNL01000118">
    <property type="protein sequence ID" value="PIZ45902.1"/>
    <property type="molecule type" value="Genomic_DNA"/>
</dbReference>
<feature type="non-terminal residue" evidence="1">
    <location>
        <position position="1"/>
    </location>
</feature>
<accession>A0A2M7THU6</accession>